<reference evidence="2 3" key="1">
    <citation type="submission" date="2020-05" db="EMBL/GenBank/DDBJ databases">
        <authorList>
            <person name="Whitworth D."/>
        </authorList>
    </citation>
    <scope>NUCLEOTIDE SEQUENCE [LARGE SCALE GENOMIC DNA]</scope>
    <source>
        <strain evidence="2 3">CA046A</strain>
    </source>
</reference>
<dbReference type="EMBL" id="JABFJW010000099">
    <property type="protein sequence ID" value="NOK10329.1"/>
    <property type="molecule type" value="Genomic_DNA"/>
</dbReference>
<proteinExistence type="predicted"/>
<keyword evidence="1" id="KW-0812">Transmembrane</keyword>
<evidence type="ECO:0000313" key="2">
    <source>
        <dbReference type="EMBL" id="NOK10329.1"/>
    </source>
</evidence>
<sequence>MDTPEASVPFRAMLGRSQDWWGRLFLGLVLAGTALFYAVLGAPWSGRQLAPGLSAEKVRSVALGMSEEEVMQRLGMPLAREERRSGRLHWDYAKPVSKVRQYPQVFVSFEAGRVSAVGVELKTFWGADEEVLYLRTAERIIERPDLEDALP</sequence>
<comment type="caution">
    <text evidence="2">The sequence shown here is derived from an EMBL/GenBank/DDBJ whole genome shotgun (WGS) entry which is preliminary data.</text>
</comment>
<evidence type="ECO:0008006" key="4">
    <source>
        <dbReference type="Google" id="ProtNLM"/>
    </source>
</evidence>
<dbReference type="Proteomes" id="UP000528460">
    <property type="component" value="Unassembled WGS sequence"/>
</dbReference>
<dbReference type="AlphaFoldDB" id="A0A7Y4NDW6"/>
<evidence type="ECO:0000313" key="3">
    <source>
        <dbReference type="Proteomes" id="UP000528460"/>
    </source>
</evidence>
<organism evidence="2 3">
    <name type="scientific">Corallococcus exercitus</name>
    <dbReference type="NCBI Taxonomy" id="2316736"/>
    <lineage>
        <taxon>Bacteria</taxon>
        <taxon>Pseudomonadati</taxon>
        <taxon>Myxococcota</taxon>
        <taxon>Myxococcia</taxon>
        <taxon>Myxococcales</taxon>
        <taxon>Cystobacterineae</taxon>
        <taxon>Myxococcaceae</taxon>
        <taxon>Corallococcus</taxon>
    </lineage>
</organism>
<evidence type="ECO:0000256" key="1">
    <source>
        <dbReference type="SAM" id="Phobius"/>
    </source>
</evidence>
<dbReference type="RefSeq" id="WP_171414733.1">
    <property type="nucleotide sequence ID" value="NZ_JABFJW010000099.1"/>
</dbReference>
<gene>
    <name evidence="2" type="ORF">HNS30_14935</name>
</gene>
<name>A0A7Y4NDW6_9BACT</name>
<feature type="transmembrane region" description="Helical" evidence="1">
    <location>
        <begin position="20"/>
        <end position="40"/>
    </location>
</feature>
<accession>A0A7Y4NDW6</accession>
<keyword evidence="1" id="KW-1133">Transmembrane helix</keyword>
<keyword evidence="1" id="KW-0472">Membrane</keyword>
<protein>
    <recommendedName>
        <fullName evidence="4">Outer membrane protein assembly factor BamE</fullName>
    </recommendedName>
</protein>